<name>A0A388M4D2_CHABU</name>
<protein>
    <submittedName>
        <fullName evidence="1">Uncharacterized protein</fullName>
    </submittedName>
</protein>
<keyword evidence="2" id="KW-1185">Reference proteome</keyword>
<reference evidence="1 2" key="1">
    <citation type="journal article" date="2018" name="Cell">
        <title>The Chara Genome: Secondary Complexity and Implications for Plant Terrestrialization.</title>
        <authorList>
            <person name="Nishiyama T."/>
            <person name="Sakayama H."/>
            <person name="Vries J.D."/>
            <person name="Buschmann H."/>
            <person name="Saint-Marcoux D."/>
            <person name="Ullrich K.K."/>
            <person name="Haas F.B."/>
            <person name="Vanderstraeten L."/>
            <person name="Becker D."/>
            <person name="Lang D."/>
            <person name="Vosolsobe S."/>
            <person name="Rombauts S."/>
            <person name="Wilhelmsson P.K.I."/>
            <person name="Janitza P."/>
            <person name="Kern R."/>
            <person name="Heyl A."/>
            <person name="Rumpler F."/>
            <person name="Villalobos L.I.A.C."/>
            <person name="Clay J.M."/>
            <person name="Skokan R."/>
            <person name="Toyoda A."/>
            <person name="Suzuki Y."/>
            <person name="Kagoshima H."/>
            <person name="Schijlen E."/>
            <person name="Tajeshwar N."/>
            <person name="Catarino B."/>
            <person name="Hetherington A.J."/>
            <person name="Saltykova A."/>
            <person name="Bonnot C."/>
            <person name="Breuninger H."/>
            <person name="Symeonidi A."/>
            <person name="Radhakrishnan G.V."/>
            <person name="Van Nieuwerburgh F."/>
            <person name="Deforce D."/>
            <person name="Chang C."/>
            <person name="Karol K.G."/>
            <person name="Hedrich R."/>
            <person name="Ulvskov P."/>
            <person name="Glockner G."/>
            <person name="Delwiche C.F."/>
            <person name="Petrasek J."/>
            <person name="Van de Peer Y."/>
            <person name="Friml J."/>
            <person name="Beilby M."/>
            <person name="Dolan L."/>
            <person name="Kohara Y."/>
            <person name="Sugano S."/>
            <person name="Fujiyama A."/>
            <person name="Delaux P.-M."/>
            <person name="Quint M."/>
            <person name="TheiBen G."/>
            <person name="Hagemann M."/>
            <person name="Harholt J."/>
            <person name="Dunand C."/>
            <person name="Zachgo S."/>
            <person name="Langdale J."/>
            <person name="Maumus F."/>
            <person name="Straeten D.V.D."/>
            <person name="Gould S.B."/>
            <person name="Rensing S.A."/>
        </authorList>
    </citation>
    <scope>NUCLEOTIDE SEQUENCE [LARGE SCALE GENOMIC DNA]</scope>
    <source>
        <strain evidence="1 2">S276</strain>
    </source>
</reference>
<dbReference type="EMBL" id="BFEA01000730">
    <property type="protein sequence ID" value="GBG89323.1"/>
    <property type="molecule type" value="Genomic_DNA"/>
</dbReference>
<dbReference type="AlphaFoldDB" id="A0A388M4D2"/>
<evidence type="ECO:0000313" key="1">
    <source>
        <dbReference type="EMBL" id="GBG89323.1"/>
    </source>
</evidence>
<evidence type="ECO:0000313" key="2">
    <source>
        <dbReference type="Proteomes" id="UP000265515"/>
    </source>
</evidence>
<proteinExistence type="predicted"/>
<dbReference type="Gramene" id="GBG89323">
    <property type="protein sequence ID" value="GBG89323"/>
    <property type="gene ID" value="CBR_g49033"/>
</dbReference>
<accession>A0A388M4D2</accession>
<dbReference type="Proteomes" id="UP000265515">
    <property type="component" value="Unassembled WGS sequence"/>
</dbReference>
<comment type="caution">
    <text evidence="1">The sequence shown here is derived from an EMBL/GenBank/DDBJ whole genome shotgun (WGS) entry which is preliminary data.</text>
</comment>
<sequence>METGVGCWKQDGQWLSSPIYTNGSEMSVDVKDGVSVVLPEDGAWTDLEPAYQTVMLEGEDAFLWIETVWTEVSLTRLSPSLMDLKFRGTVEARGWVYLSQEDENAMVINLVLGNTPDELFRKAERKVVWVACQQAEMKMERVDVRVKLGDRGNMRRPVRTMRCVLPPFLVDAVFGTRSRLVQICRSMTTLRLYQCARHDFFRLSVEMRPFEGNWAEELVEMLSCLSIENVFVPSSVHWEIVYRNVAVGKTFLEGVNELFYNEEDDFSDEDEGGEIEDWDF</sequence>
<organism evidence="1 2">
    <name type="scientific">Chara braunii</name>
    <name type="common">Braun's stonewort</name>
    <dbReference type="NCBI Taxonomy" id="69332"/>
    <lineage>
        <taxon>Eukaryota</taxon>
        <taxon>Viridiplantae</taxon>
        <taxon>Streptophyta</taxon>
        <taxon>Charophyceae</taxon>
        <taxon>Charales</taxon>
        <taxon>Characeae</taxon>
        <taxon>Chara</taxon>
    </lineage>
</organism>
<gene>
    <name evidence="1" type="ORF">CBR_g49033</name>
</gene>